<evidence type="ECO:0008006" key="4">
    <source>
        <dbReference type="Google" id="ProtNLM"/>
    </source>
</evidence>
<feature type="transmembrane region" description="Helical" evidence="1">
    <location>
        <begin position="47"/>
        <end position="70"/>
    </location>
</feature>
<dbReference type="Proteomes" id="UP000256919">
    <property type="component" value="Unassembled WGS sequence"/>
</dbReference>
<protein>
    <recommendedName>
        <fullName evidence="4">FAR-17a/AIG1-like protein</fullName>
    </recommendedName>
</protein>
<keyword evidence="3" id="KW-1185">Reference proteome</keyword>
<gene>
    <name evidence="2" type="ORF">DFQ09_101351</name>
</gene>
<proteinExistence type="predicted"/>
<feature type="transmembrane region" description="Helical" evidence="1">
    <location>
        <begin position="116"/>
        <end position="135"/>
    </location>
</feature>
<dbReference type="EMBL" id="QREI01000001">
    <property type="protein sequence ID" value="REE27518.1"/>
    <property type="molecule type" value="Genomic_DNA"/>
</dbReference>
<reference evidence="2 3" key="1">
    <citation type="submission" date="2018-07" db="EMBL/GenBank/DDBJ databases">
        <title>Genomic Encyclopedia of Type Strains, Phase III (KMG-III): the genomes of soil and plant-associated and newly described type strains.</title>
        <authorList>
            <person name="Whitman W."/>
        </authorList>
    </citation>
    <scope>NUCLEOTIDE SEQUENCE [LARGE SCALE GENOMIC DNA]</scope>
    <source>
        <strain evidence="2 3">CECT 7948</strain>
    </source>
</reference>
<dbReference type="AlphaFoldDB" id="A0A3D9N404"/>
<evidence type="ECO:0000313" key="3">
    <source>
        <dbReference type="Proteomes" id="UP000256919"/>
    </source>
</evidence>
<dbReference type="RefSeq" id="WP_115808397.1">
    <property type="nucleotide sequence ID" value="NZ_QREI01000001.1"/>
</dbReference>
<keyword evidence="1" id="KW-0812">Transmembrane</keyword>
<feature type="transmembrane region" description="Helical" evidence="1">
    <location>
        <begin position="82"/>
        <end position="104"/>
    </location>
</feature>
<feature type="transmembrane region" description="Helical" evidence="1">
    <location>
        <begin position="12"/>
        <end position="35"/>
    </location>
</feature>
<evidence type="ECO:0000256" key="1">
    <source>
        <dbReference type="SAM" id="Phobius"/>
    </source>
</evidence>
<accession>A0A3D9N404</accession>
<keyword evidence="1" id="KW-1133">Transmembrane helix</keyword>
<feature type="transmembrane region" description="Helical" evidence="1">
    <location>
        <begin position="142"/>
        <end position="163"/>
    </location>
</feature>
<organism evidence="2 3">
    <name type="scientific">Winogradskyella pacifica</name>
    <dbReference type="NCBI Taxonomy" id="664642"/>
    <lineage>
        <taxon>Bacteria</taxon>
        <taxon>Pseudomonadati</taxon>
        <taxon>Bacteroidota</taxon>
        <taxon>Flavobacteriia</taxon>
        <taxon>Flavobacteriales</taxon>
        <taxon>Flavobacteriaceae</taxon>
        <taxon>Winogradskyella</taxon>
    </lineage>
</organism>
<evidence type="ECO:0000313" key="2">
    <source>
        <dbReference type="EMBL" id="REE27518.1"/>
    </source>
</evidence>
<keyword evidence="1" id="KW-0472">Membrane</keyword>
<feature type="transmembrane region" description="Helical" evidence="1">
    <location>
        <begin position="183"/>
        <end position="204"/>
    </location>
</feature>
<comment type="caution">
    <text evidence="2">The sequence shown here is derived from an EMBL/GenBank/DDBJ whole genome shotgun (WGS) entry which is preliminary data.</text>
</comment>
<dbReference type="InterPro" id="IPR049713">
    <property type="entry name" value="Pr6Pr-like"/>
</dbReference>
<sequence length="210" mass="24446">MTALVNFTQKKIWNVVGALVGWFAVVGQLVLIIINRQTDLFETVIRFFSYFTILTNTLVALYFTSQISTIRALKFLKNNASLTAITGFILIVGLVYQIVLRSIWQPSGFQMVIDELLHTVIPMYVLVYWFMFIIFEDLKPRLLFSWLLYPLIYFIVIMFRGSFSDFYPYPFVDATSIGYTKVFGNFLVLSVIVMILLSILYLLARFFKKQ</sequence>
<dbReference type="NCBIfam" id="NF038065">
    <property type="entry name" value="Pr6Pr"/>
    <property type="match status" value="1"/>
</dbReference>
<dbReference type="OrthoDB" id="9809977at2"/>
<name>A0A3D9N404_9FLAO</name>